<keyword evidence="4" id="KW-1185">Reference proteome</keyword>
<reference evidence="3 4" key="1">
    <citation type="submission" date="2021-01" db="EMBL/GenBank/DDBJ databases">
        <title>Whole genome shotgun sequence of Catellatospora bangladeshensis NBRC 107357.</title>
        <authorList>
            <person name="Komaki H."/>
            <person name="Tamura T."/>
        </authorList>
    </citation>
    <scope>NUCLEOTIDE SEQUENCE [LARGE SCALE GENOMIC DNA]</scope>
    <source>
        <strain evidence="3 4">NBRC 107357</strain>
    </source>
</reference>
<dbReference type="SUPFAM" id="SSF46785">
    <property type="entry name" value="Winged helix' DNA-binding domain"/>
    <property type="match status" value="1"/>
</dbReference>
<dbReference type="AlphaFoldDB" id="A0A8J3JHA5"/>
<evidence type="ECO:0000313" key="4">
    <source>
        <dbReference type="Proteomes" id="UP000601223"/>
    </source>
</evidence>
<dbReference type="EMBL" id="BONF01000010">
    <property type="protein sequence ID" value="GIF80671.1"/>
    <property type="molecule type" value="Genomic_DNA"/>
</dbReference>
<feature type="signal peptide" evidence="1">
    <location>
        <begin position="1"/>
        <end position="26"/>
    </location>
</feature>
<dbReference type="InterPro" id="IPR052509">
    <property type="entry name" value="Metal_resp_DNA-bind_regulator"/>
</dbReference>
<proteinExistence type="predicted"/>
<dbReference type="InterPro" id="IPR005149">
    <property type="entry name" value="Tscrpt_reg_PadR_N"/>
</dbReference>
<feature type="chain" id="PRO_5038535590" evidence="1">
    <location>
        <begin position="27"/>
        <end position="221"/>
    </location>
</feature>
<feature type="domain" description="Transcription regulator PadR N-terminal" evidence="2">
    <location>
        <begin position="21"/>
        <end position="95"/>
    </location>
</feature>
<comment type="caution">
    <text evidence="3">The sequence shown here is derived from an EMBL/GenBank/DDBJ whole genome shotgun (WGS) entry which is preliminary data.</text>
</comment>
<keyword evidence="1" id="KW-0732">Signal</keyword>
<dbReference type="PANTHER" id="PTHR33169:SF27">
    <property type="entry name" value="TRANSCRIPTIONAL REGULATOR PADR FAMILY PROTEIN"/>
    <property type="match status" value="1"/>
</dbReference>
<sequence length="221" mass="24513">MTEGRAMAKRRAVNNLMALAVLSALAQQPMHPYQMASVLREYGKDRNMKIKWGSLYTVVQNLEKHGLIEATDTVRQGGRPERTVYAITGPGRAELVDWVRELISTPEPEQSRFVAGLSVMAVLSPGEAAELLAQRLSVLERELADRRGRLAEASREVPRLFLVEDEYELAVAEAEVGFVRGLLAELTGGTFPGLADWQVFHDTGYIPPELAELMERGVPLE</sequence>
<name>A0A8J3JHA5_9ACTN</name>
<accession>A0A8J3JHA5</accession>
<dbReference type="Gene3D" id="1.10.10.10">
    <property type="entry name" value="Winged helix-like DNA-binding domain superfamily/Winged helix DNA-binding domain"/>
    <property type="match status" value="1"/>
</dbReference>
<evidence type="ECO:0000313" key="3">
    <source>
        <dbReference type="EMBL" id="GIF80671.1"/>
    </source>
</evidence>
<organism evidence="3 4">
    <name type="scientific">Catellatospora bangladeshensis</name>
    <dbReference type="NCBI Taxonomy" id="310355"/>
    <lineage>
        <taxon>Bacteria</taxon>
        <taxon>Bacillati</taxon>
        <taxon>Actinomycetota</taxon>
        <taxon>Actinomycetes</taxon>
        <taxon>Micromonosporales</taxon>
        <taxon>Micromonosporaceae</taxon>
        <taxon>Catellatospora</taxon>
    </lineage>
</organism>
<protein>
    <submittedName>
        <fullName evidence="3">PadR family transcriptional regulator</fullName>
    </submittedName>
</protein>
<gene>
    <name evidence="3" type="ORF">Cba03nite_20200</name>
</gene>
<dbReference type="InterPro" id="IPR036388">
    <property type="entry name" value="WH-like_DNA-bd_sf"/>
</dbReference>
<evidence type="ECO:0000259" key="2">
    <source>
        <dbReference type="Pfam" id="PF03551"/>
    </source>
</evidence>
<dbReference type="InterPro" id="IPR036390">
    <property type="entry name" value="WH_DNA-bd_sf"/>
</dbReference>
<dbReference type="Proteomes" id="UP000601223">
    <property type="component" value="Unassembled WGS sequence"/>
</dbReference>
<dbReference type="Pfam" id="PF03551">
    <property type="entry name" value="PadR"/>
    <property type="match status" value="1"/>
</dbReference>
<dbReference type="PANTHER" id="PTHR33169">
    <property type="entry name" value="PADR-FAMILY TRANSCRIPTIONAL REGULATOR"/>
    <property type="match status" value="1"/>
</dbReference>
<evidence type="ECO:0000256" key="1">
    <source>
        <dbReference type="SAM" id="SignalP"/>
    </source>
</evidence>